<dbReference type="Pfam" id="PF06177">
    <property type="entry name" value="QueT"/>
    <property type="match status" value="1"/>
</dbReference>
<feature type="transmembrane region" description="Helical" evidence="1">
    <location>
        <begin position="94"/>
        <end position="113"/>
    </location>
</feature>
<accession>A0A1U9K775</accession>
<gene>
    <name evidence="2" type="ORF">B0W44_08740</name>
</gene>
<sequence>MHMARKIAITAAIAAVYVVMTIAFAPISYGFIQFRVSEVMTILPYLTPLAIPGLFIGAFLSNWWSLLGVVDVVFGSLASLLAAYLTYKMPNKWLAPLPPVIVNAVIIGSIWGLAAPEEVGLLPAIAYVGLGQLVICYGLGLPLLHFLLRRFGRDGFPFR</sequence>
<evidence type="ECO:0000313" key="3">
    <source>
        <dbReference type="Proteomes" id="UP000188603"/>
    </source>
</evidence>
<dbReference type="KEGG" id="ntr:B0W44_08740"/>
<feature type="transmembrane region" description="Helical" evidence="1">
    <location>
        <begin position="125"/>
        <end position="148"/>
    </location>
</feature>
<evidence type="ECO:0000313" key="2">
    <source>
        <dbReference type="EMBL" id="AQS55863.1"/>
    </source>
</evidence>
<evidence type="ECO:0000256" key="1">
    <source>
        <dbReference type="SAM" id="Phobius"/>
    </source>
</evidence>
<dbReference type="EMBL" id="CP019699">
    <property type="protein sequence ID" value="AQS55863.1"/>
    <property type="molecule type" value="Genomic_DNA"/>
</dbReference>
<dbReference type="PANTHER" id="PTHR40044">
    <property type="entry name" value="INTEGRAL MEMBRANE PROTEIN-RELATED"/>
    <property type="match status" value="1"/>
</dbReference>
<dbReference type="PANTHER" id="PTHR40044:SF1">
    <property type="entry name" value="INTEGRAL MEMBRANE PROTEIN"/>
    <property type="match status" value="1"/>
</dbReference>
<keyword evidence="1" id="KW-1133">Transmembrane helix</keyword>
<keyword evidence="1" id="KW-0812">Transmembrane</keyword>
<dbReference type="InterPro" id="IPR010387">
    <property type="entry name" value="QueT"/>
</dbReference>
<dbReference type="PIRSF" id="PIRSF031501">
    <property type="entry name" value="QueT"/>
    <property type="match status" value="1"/>
</dbReference>
<dbReference type="Proteomes" id="UP000188603">
    <property type="component" value="Chromosome"/>
</dbReference>
<dbReference type="AlphaFoldDB" id="A0A1U9K775"/>
<feature type="transmembrane region" description="Helical" evidence="1">
    <location>
        <begin position="39"/>
        <end position="60"/>
    </location>
</feature>
<name>A0A1U9K775_9BACL</name>
<keyword evidence="3" id="KW-1185">Reference proteome</keyword>
<protein>
    <submittedName>
        <fullName evidence="2">Transporter</fullName>
    </submittedName>
</protein>
<feature type="transmembrane region" description="Helical" evidence="1">
    <location>
        <begin position="6"/>
        <end position="27"/>
    </location>
</feature>
<keyword evidence="1" id="KW-0472">Membrane</keyword>
<dbReference type="STRING" id="1471761.B0W44_08740"/>
<organism evidence="2 3">
    <name type="scientific">Novibacillus thermophilus</name>
    <dbReference type="NCBI Taxonomy" id="1471761"/>
    <lineage>
        <taxon>Bacteria</taxon>
        <taxon>Bacillati</taxon>
        <taxon>Bacillota</taxon>
        <taxon>Bacilli</taxon>
        <taxon>Bacillales</taxon>
        <taxon>Thermoactinomycetaceae</taxon>
        <taxon>Novibacillus</taxon>
    </lineage>
</organism>
<reference evidence="2 3" key="1">
    <citation type="journal article" date="2015" name="Int. J. Syst. Evol. Microbiol.">
        <title>Novibacillus thermophilus gen. nov., sp. nov., a Gram-staining-negative and moderately thermophilic member of the family Thermoactinomycetaceae.</title>
        <authorList>
            <person name="Yang G."/>
            <person name="Chen J."/>
            <person name="Zhou S."/>
        </authorList>
    </citation>
    <scope>NUCLEOTIDE SEQUENCE [LARGE SCALE GENOMIC DNA]</scope>
    <source>
        <strain evidence="2 3">SG-1</strain>
    </source>
</reference>
<proteinExistence type="predicted"/>
<feature type="transmembrane region" description="Helical" evidence="1">
    <location>
        <begin position="66"/>
        <end position="87"/>
    </location>
</feature>